<dbReference type="KEGG" id="srub:C2R22_02985"/>
<organism evidence="3 4">
    <name type="scientific">Salinigranum rubrum</name>
    <dbReference type="NCBI Taxonomy" id="755307"/>
    <lineage>
        <taxon>Archaea</taxon>
        <taxon>Methanobacteriati</taxon>
        <taxon>Methanobacteriota</taxon>
        <taxon>Stenosarchaea group</taxon>
        <taxon>Halobacteria</taxon>
        <taxon>Halobacteriales</taxon>
        <taxon>Haloferacaceae</taxon>
        <taxon>Salinigranum</taxon>
    </lineage>
</organism>
<accession>A0A2I8VFP4</accession>
<gene>
    <name evidence="3" type="ORF">C2R22_02985</name>
</gene>
<sequence length="120" mass="12938">MTTTSSDTRLVTVVLAALAALVLLPLLFMGGGMMGYMGGGPMMGVQGGMWGDATPGWVFVVGAVMQLAFLAVVVGGVYLVYRAVTRETEDDALAELRLAYARGDLDDDEYERRREVLERD</sequence>
<keyword evidence="1" id="KW-0472">Membrane</keyword>
<proteinExistence type="predicted"/>
<feature type="transmembrane region" description="Helical" evidence="1">
    <location>
        <begin position="12"/>
        <end position="37"/>
    </location>
</feature>
<keyword evidence="4" id="KW-1185">Reference proteome</keyword>
<evidence type="ECO:0000313" key="4">
    <source>
        <dbReference type="Proteomes" id="UP000236584"/>
    </source>
</evidence>
<dbReference type="RefSeq" id="WP_103424403.1">
    <property type="nucleotide sequence ID" value="NZ_CP026309.1"/>
</dbReference>
<evidence type="ECO:0000256" key="1">
    <source>
        <dbReference type="SAM" id="Phobius"/>
    </source>
</evidence>
<evidence type="ECO:0000259" key="2">
    <source>
        <dbReference type="Pfam" id="PF09851"/>
    </source>
</evidence>
<feature type="transmembrane region" description="Helical" evidence="1">
    <location>
        <begin position="57"/>
        <end position="81"/>
    </location>
</feature>
<feature type="domain" description="SHOCT" evidence="2">
    <location>
        <begin position="91"/>
        <end position="117"/>
    </location>
</feature>
<dbReference type="GeneID" id="35591020"/>
<dbReference type="AlphaFoldDB" id="A0A2I8VFP4"/>
<dbReference type="Proteomes" id="UP000236584">
    <property type="component" value="Chromosome"/>
</dbReference>
<evidence type="ECO:0000313" key="3">
    <source>
        <dbReference type="EMBL" id="AUV80746.1"/>
    </source>
</evidence>
<dbReference type="EMBL" id="CP026309">
    <property type="protein sequence ID" value="AUV80746.1"/>
    <property type="molecule type" value="Genomic_DNA"/>
</dbReference>
<name>A0A2I8VFP4_9EURY</name>
<keyword evidence="1" id="KW-1133">Transmembrane helix</keyword>
<reference evidence="3 4" key="1">
    <citation type="submission" date="2018-01" db="EMBL/GenBank/DDBJ databases">
        <title>Complete genome sequence of Salinigranum rubrum GX10T, an extremely halophilic archaeon isolated from a marine solar saltern.</title>
        <authorList>
            <person name="Han S."/>
        </authorList>
    </citation>
    <scope>NUCLEOTIDE SEQUENCE [LARGE SCALE GENOMIC DNA]</scope>
    <source>
        <strain evidence="3 4">GX10</strain>
    </source>
</reference>
<dbReference type="Pfam" id="PF09851">
    <property type="entry name" value="SHOCT"/>
    <property type="match status" value="1"/>
</dbReference>
<dbReference type="InterPro" id="IPR018649">
    <property type="entry name" value="SHOCT"/>
</dbReference>
<keyword evidence="1" id="KW-0812">Transmembrane</keyword>
<protein>
    <recommendedName>
        <fullName evidence="2">SHOCT domain-containing protein</fullName>
    </recommendedName>
</protein>